<feature type="transmembrane region" description="Helical" evidence="1">
    <location>
        <begin position="212"/>
        <end position="229"/>
    </location>
</feature>
<protein>
    <submittedName>
        <fullName evidence="2">Uncharacterized protein</fullName>
    </submittedName>
</protein>
<name>A0A2Z3GPM1_9BACT</name>
<dbReference type="Proteomes" id="UP000245802">
    <property type="component" value="Chromosome"/>
</dbReference>
<evidence type="ECO:0000256" key="1">
    <source>
        <dbReference type="SAM" id="Phobius"/>
    </source>
</evidence>
<feature type="transmembrane region" description="Helical" evidence="1">
    <location>
        <begin position="20"/>
        <end position="40"/>
    </location>
</feature>
<feature type="transmembrane region" description="Helical" evidence="1">
    <location>
        <begin position="294"/>
        <end position="316"/>
    </location>
</feature>
<feature type="transmembrane region" description="Helical" evidence="1">
    <location>
        <begin position="146"/>
        <end position="168"/>
    </location>
</feature>
<dbReference type="AlphaFoldDB" id="A0A2Z3GPM1"/>
<dbReference type="EMBL" id="CP025958">
    <property type="protein sequence ID" value="AWM36239.1"/>
    <property type="molecule type" value="Genomic_DNA"/>
</dbReference>
<evidence type="ECO:0000313" key="3">
    <source>
        <dbReference type="Proteomes" id="UP000245802"/>
    </source>
</evidence>
<feature type="transmembrane region" description="Helical" evidence="1">
    <location>
        <begin position="256"/>
        <end position="282"/>
    </location>
</feature>
<keyword evidence="1" id="KW-0812">Transmembrane</keyword>
<feature type="transmembrane region" description="Helical" evidence="1">
    <location>
        <begin position="189"/>
        <end position="206"/>
    </location>
</feature>
<gene>
    <name evidence="2" type="ORF">C1280_03905</name>
</gene>
<keyword evidence="3" id="KW-1185">Reference proteome</keyword>
<proteinExistence type="predicted"/>
<evidence type="ECO:0000313" key="2">
    <source>
        <dbReference type="EMBL" id="AWM36239.1"/>
    </source>
</evidence>
<organism evidence="2 3">
    <name type="scientific">Gemmata obscuriglobus</name>
    <dbReference type="NCBI Taxonomy" id="114"/>
    <lineage>
        <taxon>Bacteria</taxon>
        <taxon>Pseudomonadati</taxon>
        <taxon>Planctomycetota</taxon>
        <taxon>Planctomycetia</taxon>
        <taxon>Gemmatales</taxon>
        <taxon>Gemmataceae</taxon>
        <taxon>Gemmata</taxon>
    </lineage>
</organism>
<dbReference type="KEGG" id="gog:C1280_03905"/>
<sequence length="601" mass="65815">MKLLTSVFTLNGRVLPAGTWFTVAVCAFVIGLEIAGRYAASDLHDGAAALALVGVGLTVAVRHRREPLPWVARLAALGRRAAGSTSWLRYDHGIDLRGVPPLPRRTPPVVFVLALVLFTWGGLAAGAWAVFPAGWRAVGIYSSYTLYLALLLVLWGTLLTVACVGLFVPIAALDKWLRRWLGDTDRRGAELAAVVGYAVGVALVAWEFPPAPVLLLCLVVAVSAWAAYVPRGRDGAALLWRGSADKPVCAVPLRRVLATVIGLTALLAFAVLLTACGGRLFAPPRADDTMPFTALLGTVAAWFLPGLLCVVVVKLNGARRGDPARRTPPTLHIAGAHAGDVRSAARIARRWGWAVRTAPQAREPNHVGVEVVEEARSEATEFNPVWPLKVSLADLQLRAVKERLERRDEIKVRRQLFRGLQKLFKRASVFKGPAGGGFWLAPHWWFVEGVGREDADSASEESPPMVGPAYSRVLPRRARQHAHAVLRATQVDMIFIEDGVTFRNLERALRVLTELYDVHGGTRRAEEMHFRGVPKVRAMIHEYEPGNPFRSDLYPEPKFDDLSRVRVLHIFRDRGASEELTDQPFDFSWTPAPAPVGSAGW</sequence>
<keyword evidence="1" id="KW-1133">Transmembrane helix</keyword>
<feature type="transmembrane region" description="Helical" evidence="1">
    <location>
        <begin position="109"/>
        <end position="131"/>
    </location>
</feature>
<reference evidence="2 3" key="1">
    <citation type="submission" date="2018-01" db="EMBL/GenBank/DDBJ databases">
        <title>G. obscuriglobus.</title>
        <authorList>
            <person name="Franke J."/>
            <person name="Blomberg W."/>
            <person name="Selmecki A."/>
        </authorList>
    </citation>
    <scope>NUCLEOTIDE SEQUENCE [LARGE SCALE GENOMIC DNA]</scope>
    <source>
        <strain evidence="2 3">DSM 5831</strain>
    </source>
</reference>
<accession>A0A2Z3GPM1</accession>
<keyword evidence="1" id="KW-0472">Membrane</keyword>